<evidence type="ECO:0000256" key="2">
    <source>
        <dbReference type="ARBA" id="ARBA00022574"/>
    </source>
</evidence>
<dbReference type="PRINTS" id="PR00320">
    <property type="entry name" value="GPROTEINBRPT"/>
</dbReference>
<evidence type="ECO:0000256" key="4">
    <source>
        <dbReference type="SAM" id="MobiDB-lite"/>
    </source>
</evidence>
<gene>
    <name evidence="5" type="ORF">CGI_10024726</name>
</gene>
<keyword evidence="3" id="KW-0677">Repeat</keyword>
<dbReference type="PROSITE" id="PS50294">
    <property type="entry name" value="WD_REPEATS_REGION"/>
    <property type="match status" value="2"/>
</dbReference>
<evidence type="ECO:0000256" key="3">
    <source>
        <dbReference type="ARBA" id="ARBA00022737"/>
    </source>
</evidence>
<dbReference type="InterPro" id="IPR044285">
    <property type="entry name" value="PWP1"/>
</dbReference>
<dbReference type="Pfam" id="PF00400">
    <property type="entry name" value="WD40"/>
    <property type="match status" value="2"/>
</dbReference>
<dbReference type="SUPFAM" id="SSF50978">
    <property type="entry name" value="WD40 repeat-like"/>
    <property type="match status" value="1"/>
</dbReference>
<feature type="region of interest" description="Disordered" evidence="4">
    <location>
        <begin position="1"/>
        <end position="64"/>
    </location>
</feature>
<dbReference type="InterPro" id="IPR001680">
    <property type="entry name" value="WD40_rpt"/>
</dbReference>
<keyword evidence="2" id="KW-0853">WD repeat</keyword>
<dbReference type="PANTHER" id="PTHR14091:SF0">
    <property type="entry name" value="PERIODIC TRYPTOPHAN PROTEIN 1 HOMOLOG"/>
    <property type="match status" value="1"/>
</dbReference>
<feature type="compositionally biased region" description="Basic and acidic residues" evidence="4">
    <location>
        <begin position="1"/>
        <end position="11"/>
    </location>
</feature>
<dbReference type="HOGENOM" id="CLU_023867_1_1_1"/>
<dbReference type="EMBL" id="JH815993">
    <property type="protein sequence ID" value="EKC32935.1"/>
    <property type="molecule type" value="Genomic_DNA"/>
</dbReference>
<dbReference type="FunCoup" id="K1QVE3">
    <property type="interactions" value="1828"/>
</dbReference>
<accession>K1QVE3</accession>
<sequence>MYKLLDFKIDLANDEDDDQEEEEEEGSDMEEEVNAVNKSNAAKSGGKRKMNDDDDEEEDIETKYDLADYDNEDEIDMLKGIGDLTYFASNEDDPYVTMKDEGDSDDEDFEIKATDNLIVVAKAEKEFCCLEVYVYNEDLGNLYVHHDILLSSFPLAVEWLNYDIGEDKPGNFVAVGSMEPVIEIWDLDLVDSVEPVAVLGTKAKSKGKKQKKSDSHTDAVLNLSWNAQVRNVLGSASADCTVKLWDLSEGKPVTTITQHKDKATTDKGYVFYMDQRSDKPVFTLSAHSEAVTGICQSSSVPGLLVTTSTDKTMKIWDVQDNKPSTVLERNLRLNQLFCVDSCPEAPFVFAVGGEKEIKVWDIRESATVRNHFADRAPVGVTMEGEGDIKEEVEQAMRDMMIDKEEEEDVNTLLGEGATAGAPTNKKKKKKKRKKGQKKD</sequence>
<dbReference type="AlphaFoldDB" id="K1QVE3"/>
<dbReference type="PROSITE" id="PS50082">
    <property type="entry name" value="WD_REPEATS_2"/>
    <property type="match status" value="2"/>
</dbReference>
<feature type="region of interest" description="Disordered" evidence="4">
    <location>
        <begin position="402"/>
        <end position="439"/>
    </location>
</feature>
<dbReference type="GO" id="GO:0006364">
    <property type="term" value="P:rRNA processing"/>
    <property type="evidence" value="ECO:0007669"/>
    <property type="project" value="InterPro"/>
</dbReference>
<evidence type="ECO:0000256" key="1">
    <source>
        <dbReference type="ARBA" id="ARBA00022553"/>
    </source>
</evidence>
<dbReference type="InterPro" id="IPR019775">
    <property type="entry name" value="WD40_repeat_CS"/>
</dbReference>
<dbReference type="PANTHER" id="PTHR14091">
    <property type="entry name" value="PERIODIC TRYPTOPHAN PROTEIN 1"/>
    <property type="match status" value="1"/>
</dbReference>
<feature type="compositionally biased region" description="Basic residues" evidence="4">
    <location>
        <begin position="424"/>
        <end position="439"/>
    </location>
</feature>
<dbReference type="GO" id="GO:0005634">
    <property type="term" value="C:nucleus"/>
    <property type="evidence" value="ECO:0007669"/>
    <property type="project" value="TreeGrafter"/>
</dbReference>
<evidence type="ECO:0000313" key="5">
    <source>
        <dbReference type="EMBL" id="EKC32935.1"/>
    </source>
</evidence>
<dbReference type="SMART" id="SM00320">
    <property type="entry name" value="WD40"/>
    <property type="match status" value="3"/>
</dbReference>
<name>K1QVE3_MAGGI</name>
<dbReference type="InParanoid" id="K1QVE3"/>
<dbReference type="Gene3D" id="2.130.10.10">
    <property type="entry name" value="YVTN repeat-like/Quinoprotein amine dehydrogenase"/>
    <property type="match status" value="2"/>
</dbReference>
<dbReference type="InterPro" id="IPR015943">
    <property type="entry name" value="WD40/YVTN_repeat-like_dom_sf"/>
</dbReference>
<dbReference type="InterPro" id="IPR036322">
    <property type="entry name" value="WD40_repeat_dom_sf"/>
</dbReference>
<protein>
    <submittedName>
        <fullName evidence="5">Periodic tryptophan protein 1-like protein</fullName>
    </submittedName>
</protein>
<dbReference type="InterPro" id="IPR020472">
    <property type="entry name" value="WD40_PAC1"/>
</dbReference>
<organism evidence="5">
    <name type="scientific">Magallana gigas</name>
    <name type="common">Pacific oyster</name>
    <name type="synonym">Crassostrea gigas</name>
    <dbReference type="NCBI Taxonomy" id="29159"/>
    <lineage>
        <taxon>Eukaryota</taxon>
        <taxon>Metazoa</taxon>
        <taxon>Spiralia</taxon>
        <taxon>Lophotrochozoa</taxon>
        <taxon>Mollusca</taxon>
        <taxon>Bivalvia</taxon>
        <taxon>Autobranchia</taxon>
        <taxon>Pteriomorphia</taxon>
        <taxon>Ostreida</taxon>
        <taxon>Ostreoidea</taxon>
        <taxon>Ostreidae</taxon>
        <taxon>Magallana</taxon>
    </lineage>
</organism>
<dbReference type="PROSITE" id="PS00678">
    <property type="entry name" value="WD_REPEATS_1"/>
    <property type="match status" value="2"/>
</dbReference>
<reference evidence="5" key="1">
    <citation type="journal article" date="2012" name="Nature">
        <title>The oyster genome reveals stress adaptation and complexity of shell formation.</title>
        <authorList>
            <person name="Zhang G."/>
            <person name="Fang X."/>
            <person name="Guo X."/>
            <person name="Li L."/>
            <person name="Luo R."/>
            <person name="Xu F."/>
            <person name="Yang P."/>
            <person name="Zhang L."/>
            <person name="Wang X."/>
            <person name="Qi H."/>
            <person name="Xiong Z."/>
            <person name="Que H."/>
            <person name="Xie Y."/>
            <person name="Holland P.W."/>
            <person name="Paps J."/>
            <person name="Zhu Y."/>
            <person name="Wu F."/>
            <person name="Chen Y."/>
            <person name="Wang J."/>
            <person name="Peng C."/>
            <person name="Meng J."/>
            <person name="Yang L."/>
            <person name="Liu J."/>
            <person name="Wen B."/>
            <person name="Zhang N."/>
            <person name="Huang Z."/>
            <person name="Zhu Q."/>
            <person name="Feng Y."/>
            <person name="Mount A."/>
            <person name="Hedgecock D."/>
            <person name="Xu Z."/>
            <person name="Liu Y."/>
            <person name="Domazet-Loso T."/>
            <person name="Du Y."/>
            <person name="Sun X."/>
            <person name="Zhang S."/>
            <person name="Liu B."/>
            <person name="Cheng P."/>
            <person name="Jiang X."/>
            <person name="Li J."/>
            <person name="Fan D."/>
            <person name="Wang W."/>
            <person name="Fu W."/>
            <person name="Wang T."/>
            <person name="Wang B."/>
            <person name="Zhang J."/>
            <person name="Peng Z."/>
            <person name="Li Y."/>
            <person name="Li N."/>
            <person name="Wang J."/>
            <person name="Chen M."/>
            <person name="He Y."/>
            <person name="Tan F."/>
            <person name="Song X."/>
            <person name="Zheng Q."/>
            <person name="Huang R."/>
            <person name="Yang H."/>
            <person name="Du X."/>
            <person name="Chen L."/>
            <person name="Yang M."/>
            <person name="Gaffney P.M."/>
            <person name="Wang S."/>
            <person name="Luo L."/>
            <person name="She Z."/>
            <person name="Ming Y."/>
            <person name="Huang W."/>
            <person name="Zhang S."/>
            <person name="Huang B."/>
            <person name="Zhang Y."/>
            <person name="Qu T."/>
            <person name="Ni P."/>
            <person name="Miao G."/>
            <person name="Wang J."/>
            <person name="Wang Q."/>
            <person name="Steinberg C.E."/>
            <person name="Wang H."/>
            <person name="Li N."/>
            <person name="Qian L."/>
            <person name="Zhang G."/>
            <person name="Li Y."/>
            <person name="Yang H."/>
            <person name="Liu X."/>
            <person name="Wang J."/>
            <person name="Yin Y."/>
            <person name="Wang J."/>
        </authorList>
    </citation>
    <scope>NUCLEOTIDE SEQUENCE [LARGE SCALE GENOMIC DNA]</scope>
    <source>
        <strain evidence="5">05x7-T-G4-1.051#20</strain>
    </source>
</reference>
<proteinExistence type="predicted"/>
<keyword evidence="1" id="KW-0597">Phosphoprotein</keyword>
<feature type="compositionally biased region" description="Acidic residues" evidence="4">
    <location>
        <begin position="12"/>
        <end position="33"/>
    </location>
</feature>